<dbReference type="Proteomes" id="UP000248423">
    <property type="component" value="Unassembled WGS sequence"/>
</dbReference>
<accession>A0A319EJQ4</accession>
<proteinExistence type="predicted"/>
<protein>
    <submittedName>
        <fullName evidence="2">Uncharacterized protein</fullName>
    </submittedName>
</protein>
<evidence type="ECO:0000313" key="2">
    <source>
        <dbReference type="EMBL" id="PYI06858.1"/>
    </source>
</evidence>
<evidence type="ECO:0000256" key="1">
    <source>
        <dbReference type="SAM" id="MobiDB-lite"/>
    </source>
</evidence>
<reference evidence="2 3" key="1">
    <citation type="submission" date="2018-02" db="EMBL/GenBank/DDBJ databases">
        <title>The genomes of Aspergillus section Nigri reveals drivers in fungal speciation.</title>
        <authorList>
            <consortium name="DOE Joint Genome Institute"/>
            <person name="Vesth T.C."/>
            <person name="Nybo J."/>
            <person name="Theobald S."/>
            <person name="Brandl J."/>
            <person name="Frisvad J.C."/>
            <person name="Nielsen K.F."/>
            <person name="Lyhne E.K."/>
            <person name="Kogle M.E."/>
            <person name="Kuo A."/>
            <person name="Riley R."/>
            <person name="Clum A."/>
            <person name="Nolan M."/>
            <person name="Lipzen A."/>
            <person name="Salamov A."/>
            <person name="Henrissat B."/>
            <person name="Wiebenga A."/>
            <person name="De vries R.P."/>
            <person name="Grigoriev I.V."/>
            <person name="Mortensen U.H."/>
            <person name="Andersen M.R."/>
            <person name="Baker S.E."/>
        </authorList>
    </citation>
    <scope>NUCLEOTIDE SEQUENCE [LARGE SCALE GENOMIC DNA]</scope>
    <source>
        <strain evidence="2 3">CBS 121057</strain>
    </source>
</reference>
<dbReference type="EMBL" id="KZ826346">
    <property type="protein sequence ID" value="PYI06858.1"/>
    <property type="molecule type" value="Genomic_DNA"/>
</dbReference>
<dbReference type="VEuPathDB" id="FungiDB:BO78DRAFT_396826"/>
<dbReference type="OrthoDB" id="5569761at2759"/>
<keyword evidence="3" id="KW-1185">Reference proteome</keyword>
<gene>
    <name evidence="2" type="ORF">BO78DRAFT_396826</name>
</gene>
<evidence type="ECO:0000313" key="3">
    <source>
        <dbReference type="Proteomes" id="UP000248423"/>
    </source>
</evidence>
<name>A0A319EJQ4_ASPSB</name>
<sequence length="61" mass="6775">MALQSQLVYLWRPSHSPEVKAWPLPESTPLPTVMPNHGARSMDASSPHVQISIPKNISTEK</sequence>
<feature type="region of interest" description="Disordered" evidence="1">
    <location>
        <begin position="32"/>
        <end position="61"/>
    </location>
</feature>
<feature type="compositionally biased region" description="Polar residues" evidence="1">
    <location>
        <begin position="43"/>
        <end position="61"/>
    </location>
</feature>
<organism evidence="2 3">
    <name type="scientific">Aspergillus sclerotiicarbonarius (strain CBS 121057 / IBT 28362)</name>
    <dbReference type="NCBI Taxonomy" id="1448318"/>
    <lineage>
        <taxon>Eukaryota</taxon>
        <taxon>Fungi</taxon>
        <taxon>Dikarya</taxon>
        <taxon>Ascomycota</taxon>
        <taxon>Pezizomycotina</taxon>
        <taxon>Eurotiomycetes</taxon>
        <taxon>Eurotiomycetidae</taxon>
        <taxon>Eurotiales</taxon>
        <taxon>Aspergillaceae</taxon>
        <taxon>Aspergillus</taxon>
        <taxon>Aspergillus subgen. Circumdati</taxon>
    </lineage>
</organism>
<dbReference type="AlphaFoldDB" id="A0A319EJQ4"/>